<comment type="caution">
    <text evidence="2">The sequence shown here is derived from an EMBL/GenBank/DDBJ whole genome shotgun (WGS) entry which is preliminary data.</text>
</comment>
<reference evidence="2 3" key="1">
    <citation type="submission" date="2019-07" db="EMBL/GenBank/DDBJ databases">
        <title>Reinekea sp. strain SSH23 genome sequencing and assembly.</title>
        <authorList>
            <person name="Kim I."/>
        </authorList>
    </citation>
    <scope>NUCLEOTIDE SEQUENCE [LARGE SCALE GENOMIC DNA]</scope>
    <source>
        <strain evidence="2 3">SSH23</strain>
    </source>
</reference>
<dbReference type="PANTHER" id="PTHR30068">
    <property type="entry name" value="URONATE ISOMERASE"/>
    <property type="match status" value="1"/>
</dbReference>
<evidence type="ECO:0000313" key="3">
    <source>
        <dbReference type="Proteomes" id="UP000321764"/>
    </source>
</evidence>
<dbReference type="EMBL" id="VKAD01000001">
    <property type="protein sequence ID" value="TXR53622.1"/>
    <property type="molecule type" value="Genomic_DNA"/>
</dbReference>
<dbReference type="GO" id="GO:0016746">
    <property type="term" value="F:acyltransferase activity"/>
    <property type="evidence" value="ECO:0007669"/>
    <property type="project" value="InterPro"/>
</dbReference>
<dbReference type="OrthoDB" id="1078132at2"/>
<protein>
    <submittedName>
        <fullName evidence="2">Cytochrome C oxidase Cbb3</fullName>
    </submittedName>
</protein>
<dbReference type="Pfam" id="PF01553">
    <property type="entry name" value="Acyltransferase"/>
    <property type="match status" value="1"/>
</dbReference>
<sequence length="374" mass="43165">MFDDIRPYNDTEARTVLKETLNDPEFSQTIAAWVAPSLNKKAPWFIRTLIRWFLKAYSWNVRSIDSFQLKLAPVIRRLLRKSIADFSVHGLERLDKNKAYLFVSNHRDIVMDPTMMNWALHLNGFATARIAVGDNLLSKPFSSNLMRLNKSFIVKRGLKGMKERLKAAQQLSKYIHFSILEEHANIWIAQREGRAKDGYDRTNSAVIGMFSLSRPKDRAYADYINELNIVPVAISYELDPLDLAKAREIHAQQTKGSYRKGKDEDLRSIAQGMTGWKGRVHLEFGEVLNGDFQSDDEVARAIDQQIHQNYQPFATNYWAQQQLDSSETVQIDDQQPDSVQRLQRRVQSAREEIQPLILKQYANALRMQANQPPL</sequence>
<organism evidence="2 3">
    <name type="scientific">Reinekea thalattae</name>
    <dbReference type="NCBI Taxonomy" id="2593301"/>
    <lineage>
        <taxon>Bacteria</taxon>
        <taxon>Pseudomonadati</taxon>
        <taxon>Pseudomonadota</taxon>
        <taxon>Gammaproteobacteria</taxon>
        <taxon>Oceanospirillales</taxon>
        <taxon>Saccharospirillaceae</taxon>
        <taxon>Reinekea</taxon>
    </lineage>
</organism>
<evidence type="ECO:0000313" key="2">
    <source>
        <dbReference type="EMBL" id="TXR53622.1"/>
    </source>
</evidence>
<name>A0A5C8Z6Q7_9GAMM</name>
<dbReference type="PANTHER" id="PTHR30068:SF3">
    <property type="entry name" value="PHOSPHOLIPID_GLYCEROL ACYLTRANSFERASE DOMAIN-CONTAINING PROTEIN"/>
    <property type="match status" value="1"/>
</dbReference>
<dbReference type="AlphaFoldDB" id="A0A5C8Z6Q7"/>
<keyword evidence="3" id="KW-1185">Reference proteome</keyword>
<dbReference type="RefSeq" id="WP_147713022.1">
    <property type="nucleotide sequence ID" value="NZ_VKAD01000001.1"/>
</dbReference>
<dbReference type="InterPro" id="IPR002123">
    <property type="entry name" value="Plipid/glycerol_acylTrfase"/>
</dbReference>
<gene>
    <name evidence="2" type="ORF">FME95_03410</name>
</gene>
<dbReference type="SUPFAM" id="SSF69593">
    <property type="entry name" value="Glycerol-3-phosphate (1)-acyltransferase"/>
    <property type="match status" value="1"/>
</dbReference>
<accession>A0A5C8Z6Q7</accession>
<dbReference type="GO" id="GO:0042840">
    <property type="term" value="P:D-glucuronate catabolic process"/>
    <property type="evidence" value="ECO:0007669"/>
    <property type="project" value="TreeGrafter"/>
</dbReference>
<feature type="domain" description="Phospholipid/glycerol acyltransferase" evidence="1">
    <location>
        <begin position="86"/>
        <end position="212"/>
    </location>
</feature>
<evidence type="ECO:0000259" key="1">
    <source>
        <dbReference type="Pfam" id="PF01553"/>
    </source>
</evidence>
<dbReference type="Proteomes" id="UP000321764">
    <property type="component" value="Unassembled WGS sequence"/>
</dbReference>
<proteinExistence type="predicted"/>
<dbReference type="GO" id="GO:0019698">
    <property type="term" value="P:D-galacturonate catabolic process"/>
    <property type="evidence" value="ECO:0007669"/>
    <property type="project" value="TreeGrafter"/>
</dbReference>